<evidence type="ECO:0000313" key="2">
    <source>
        <dbReference type="EMBL" id="KAH3842417.1"/>
    </source>
</evidence>
<gene>
    <name evidence="2" type="ORF">DPMN_115913</name>
</gene>
<protein>
    <submittedName>
        <fullName evidence="2">Uncharacterized protein</fullName>
    </submittedName>
</protein>
<reference evidence="2" key="1">
    <citation type="journal article" date="2019" name="bioRxiv">
        <title>The Genome of the Zebra Mussel, Dreissena polymorpha: A Resource for Invasive Species Research.</title>
        <authorList>
            <person name="McCartney M.A."/>
            <person name="Auch B."/>
            <person name="Kono T."/>
            <person name="Mallez S."/>
            <person name="Zhang Y."/>
            <person name="Obille A."/>
            <person name="Becker A."/>
            <person name="Abrahante J.E."/>
            <person name="Garbe J."/>
            <person name="Badalamenti J.P."/>
            <person name="Herman A."/>
            <person name="Mangelson H."/>
            <person name="Liachko I."/>
            <person name="Sullivan S."/>
            <person name="Sone E.D."/>
            <person name="Koren S."/>
            <person name="Silverstein K.A.T."/>
            <person name="Beckman K.B."/>
            <person name="Gohl D.M."/>
        </authorList>
    </citation>
    <scope>NUCLEOTIDE SEQUENCE</scope>
    <source>
        <strain evidence="2">Duluth1</strain>
        <tissue evidence="2">Whole animal</tissue>
    </source>
</reference>
<feature type="region of interest" description="Disordered" evidence="1">
    <location>
        <begin position="1"/>
        <end position="88"/>
    </location>
</feature>
<accession>A0A9D4QTT3</accession>
<evidence type="ECO:0000313" key="3">
    <source>
        <dbReference type="Proteomes" id="UP000828390"/>
    </source>
</evidence>
<evidence type="ECO:0000256" key="1">
    <source>
        <dbReference type="SAM" id="MobiDB-lite"/>
    </source>
</evidence>
<reference evidence="2" key="2">
    <citation type="submission" date="2020-11" db="EMBL/GenBank/DDBJ databases">
        <authorList>
            <person name="McCartney M.A."/>
            <person name="Auch B."/>
            <person name="Kono T."/>
            <person name="Mallez S."/>
            <person name="Becker A."/>
            <person name="Gohl D.M."/>
            <person name="Silverstein K.A.T."/>
            <person name="Koren S."/>
            <person name="Bechman K.B."/>
            <person name="Herman A."/>
            <person name="Abrahante J.E."/>
            <person name="Garbe J."/>
        </authorList>
    </citation>
    <scope>NUCLEOTIDE SEQUENCE</scope>
    <source>
        <strain evidence="2">Duluth1</strain>
        <tissue evidence="2">Whole animal</tissue>
    </source>
</reference>
<feature type="compositionally biased region" description="Low complexity" evidence="1">
    <location>
        <begin position="68"/>
        <end position="81"/>
    </location>
</feature>
<dbReference type="Proteomes" id="UP000828390">
    <property type="component" value="Unassembled WGS sequence"/>
</dbReference>
<comment type="caution">
    <text evidence="2">The sequence shown here is derived from an EMBL/GenBank/DDBJ whole genome shotgun (WGS) entry which is preliminary data.</text>
</comment>
<organism evidence="2 3">
    <name type="scientific">Dreissena polymorpha</name>
    <name type="common">Zebra mussel</name>
    <name type="synonym">Mytilus polymorpha</name>
    <dbReference type="NCBI Taxonomy" id="45954"/>
    <lineage>
        <taxon>Eukaryota</taxon>
        <taxon>Metazoa</taxon>
        <taxon>Spiralia</taxon>
        <taxon>Lophotrochozoa</taxon>
        <taxon>Mollusca</taxon>
        <taxon>Bivalvia</taxon>
        <taxon>Autobranchia</taxon>
        <taxon>Heteroconchia</taxon>
        <taxon>Euheterodonta</taxon>
        <taxon>Imparidentia</taxon>
        <taxon>Neoheterodontei</taxon>
        <taxon>Myida</taxon>
        <taxon>Dreissenoidea</taxon>
        <taxon>Dreissenidae</taxon>
        <taxon>Dreissena</taxon>
    </lineage>
</organism>
<keyword evidence="3" id="KW-1185">Reference proteome</keyword>
<sequence length="148" mass="16696">MASSPDPDISFDIQHTHESAHEESLLRENDTHESRPKFRRGCRGEQPIITGIVHESTPYTGSVETRDASNNNRNAAQQNASYHTDTSVTYQNERRFEHGDNGPHTYMSPSHHMHVKPDIYEGSGPFESYTSHYEDCAELCGGTCKLKC</sequence>
<proteinExistence type="predicted"/>
<name>A0A9D4QTT3_DREPO</name>
<dbReference type="AlphaFoldDB" id="A0A9D4QTT3"/>
<feature type="compositionally biased region" description="Basic and acidic residues" evidence="1">
    <location>
        <begin position="14"/>
        <end position="36"/>
    </location>
</feature>
<dbReference type="EMBL" id="JAIWYP010000004">
    <property type="protein sequence ID" value="KAH3842417.1"/>
    <property type="molecule type" value="Genomic_DNA"/>
</dbReference>